<evidence type="ECO:0000256" key="3">
    <source>
        <dbReference type="ARBA" id="ARBA00022801"/>
    </source>
</evidence>
<organism evidence="9">
    <name type="scientific">freshwater metagenome</name>
    <dbReference type="NCBI Taxonomy" id="449393"/>
    <lineage>
        <taxon>unclassified sequences</taxon>
        <taxon>metagenomes</taxon>
        <taxon>ecological metagenomes</taxon>
    </lineage>
</organism>
<dbReference type="CDD" id="cd10027">
    <property type="entry name" value="UDG-F1-like"/>
    <property type="match status" value="1"/>
</dbReference>
<dbReference type="EMBL" id="CAFBRZ010000044">
    <property type="protein sequence ID" value="CAB5154087.1"/>
    <property type="molecule type" value="Genomic_DNA"/>
</dbReference>
<evidence type="ECO:0000313" key="9">
    <source>
        <dbReference type="EMBL" id="CAB4969383.1"/>
    </source>
</evidence>
<dbReference type="InterPro" id="IPR002043">
    <property type="entry name" value="UDG_fam1"/>
</dbReference>
<gene>
    <name evidence="6" type="ORF">UFOPK2655_00462</name>
    <name evidence="7" type="ORF">UFOPK3077_00422</name>
    <name evidence="8" type="ORF">UFOPK3667_00468</name>
    <name evidence="9" type="ORF">UFOPK3903_00250</name>
    <name evidence="10" type="ORF">UFOPK4444_00854</name>
</gene>
<evidence type="ECO:0000313" key="6">
    <source>
        <dbReference type="EMBL" id="CAB4706605.1"/>
    </source>
</evidence>
<dbReference type="NCBIfam" id="NF003592">
    <property type="entry name" value="PRK05254.1-5"/>
    <property type="match status" value="1"/>
</dbReference>
<dbReference type="PANTHER" id="PTHR11264:SF0">
    <property type="entry name" value="URACIL-DNA GLYCOSYLASE"/>
    <property type="match status" value="1"/>
</dbReference>
<keyword evidence="4" id="KW-0234">DNA repair</keyword>
<dbReference type="SMART" id="SM00986">
    <property type="entry name" value="UDG"/>
    <property type="match status" value="1"/>
</dbReference>
<keyword evidence="2" id="KW-0227">DNA damage</keyword>
<evidence type="ECO:0000256" key="4">
    <source>
        <dbReference type="ARBA" id="ARBA00023204"/>
    </source>
</evidence>
<dbReference type="InterPro" id="IPR036895">
    <property type="entry name" value="Uracil-DNA_glycosylase-like_sf"/>
</dbReference>
<accession>A0A6J7LS53</accession>
<dbReference type="PANTHER" id="PTHR11264">
    <property type="entry name" value="URACIL-DNA GLYCOSYLASE"/>
    <property type="match status" value="1"/>
</dbReference>
<dbReference type="InterPro" id="IPR005122">
    <property type="entry name" value="Uracil-DNA_glycosylase-like"/>
</dbReference>
<dbReference type="SUPFAM" id="SSF52141">
    <property type="entry name" value="Uracil-DNA glycosylase-like"/>
    <property type="match status" value="1"/>
</dbReference>
<dbReference type="EMBL" id="CAEZYE010000016">
    <property type="protein sequence ID" value="CAB4706605.1"/>
    <property type="molecule type" value="Genomic_DNA"/>
</dbReference>
<sequence>MKLYDQMHADWKSALAPLRKSFDVIEVQIQTESITPAFEDVMRALTVPIDSIRVVIFGQDPYPKAGYAHGLAFSVPNGVHPLPASLRNIFKELDDDCGERSARGCDLSLWADQGVLLINRILTTRSGESLTHRDYGWQVITDEVARILGQRQVVAILWGKFAQELAPYFRSDFTISSVHPSPLSAYRGFFGSKPFSTANQVLLREGLEPIQW</sequence>
<proteinExistence type="inferred from homology"/>
<dbReference type="EMBL" id="CAFBMU010000003">
    <property type="protein sequence ID" value="CAB4917430.1"/>
    <property type="molecule type" value="Genomic_DNA"/>
</dbReference>
<dbReference type="SMART" id="SM00987">
    <property type="entry name" value="UreE_C"/>
    <property type="match status" value="1"/>
</dbReference>
<evidence type="ECO:0000313" key="8">
    <source>
        <dbReference type="EMBL" id="CAB4917430.1"/>
    </source>
</evidence>
<dbReference type="HAMAP" id="MF_00148">
    <property type="entry name" value="UDG"/>
    <property type="match status" value="1"/>
</dbReference>
<dbReference type="EMBL" id="CAFBOD010000002">
    <property type="protein sequence ID" value="CAB4969383.1"/>
    <property type="molecule type" value="Genomic_DNA"/>
</dbReference>
<evidence type="ECO:0000313" key="10">
    <source>
        <dbReference type="EMBL" id="CAB5154087.1"/>
    </source>
</evidence>
<dbReference type="InterPro" id="IPR018085">
    <property type="entry name" value="Ura-DNA_Glyclase_AS"/>
</dbReference>
<dbReference type="GO" id="GO:0004844">
    <property type="term" value="F:uracil DNA N-glycosylase activity"/>
    <property type="evidence" value="ECO:0007669"/>
    <property type="project" value="InterPro"/>
</dbReference>
<dbReference type="NCBIfam" id="NF003588">
    <property type="entry name" value="PRK05254.1-1"/>
    <property type="match status" value="1"/>
</dbReference>
<reference evidence="9" key="1">
    <citation type="submission" date="2020-05" db="EMBL/GenBank/DDBJ databases">
        <authorList>
            <person name="Chiriac C."/>
            <person name="Salcher M."/>
            <person name="Ghai R."/>
            <person name="Kavagutti S V."/>
        </authorList>
    </citation>
    <scope>NUCLEOTIDE SEQUENCE</scope>
</reference>
<evidence type="ECO:0000256" key="1">
    <source>
        <dbReference type="ARBA" id="ARBA00008184"/>
    </source>
</evidence>
<dbReference type="PROSITE" id="PS00130">
    <property type="entry name" value="U_DNA_GLYCOSYLASE"/>
    <property type="match status" value="1"/>
</dbReference>
<protein>
    <submittedName>
        <fullName evidence="9">Unannotated protein</fullName>
    </submittedName>
</protein>
<dbReference type="GO" id="GO:0097510">
    <property type="term" value="P:base-excision repair, AP site formation via deaminated base removal"/>
    <property type="evidence" value="ECO:0007669"/>
    <property type="project" value="TreeGrafter"/>
</dbReference>
<evidence type="ECO:0000259" key="5">
    <source>
        <dbReference type="SMART" id="SM00986"/>
    </source>
</evidence>
<feature type="domain" description="Uracil-DNA glycosylase-like" evidence="5">
    <location>
        <begin position="45"/>
        <end position="202"/>
    </location>
</feature>
<comment type="similarity">
    <text evidence="1">Belongs to the uracil-DNA glycosylase (UDG) superfamily. UNG family.</text>
</comment>
<name>A0A6J7LS53_9ZZZZ</name>
<dbReference type="EMBL" id="CAFAAS010000003">
    <property type="protein sequence ID" value="CAB4799401.1"/>
    <property type="molecule type" value="Genomic_DNA"/>
</dbReference>
<dbReference type="Gene3D" id="3.40.470.10">
    <property type="entry name" value="Uracil-DNA glycosylase-like domain"/>
    <property type="match status" value="1"/>
</dbReference>
<keyword evidence="3" id="KW-0378">Hydrolase</keyword>
<evidence type="ECO:0000256" key="2">
    <source>
        <dbReference type="ARBA" id="ARBA00022763"/>
    </source>
</evidence>
<dbReference type="AlphaFoldDB" id="A0A6J7LS53"/>
<evidence type="ECO:0000313" key="7">
    <source>
        <dbReference type="EMBL" id="CAB4799401.1"/>
    </source>
</evidence>
<dbReference type="Pfam" id="PF03167">
    <property type="entry name" value="UDG"/>
    <property type="match status" value="1"/>
</dbReference>